<evidence type="ECO:0000256" key="6">
    <source>
        <dbReference type="ARBA" id="ARBA00022603"/>
    </source>
</evidence>
<comment type="catalytic activity">
    <reaction evidence="10 11">
        <text>uridine(44) in tRNA(Ser) + S-adenosyl-L-methionine = 2'-O-methyluridine(44) in tRNA(Ser) + S-adenosyl-L-homocysteine + H(+)</text>
        <dbReference type="Rhea" id="RHEA:43100"/>
        <dbReference type="Rhea" id="RHEA-COMP:10339"/>
        <dbReference type="Rhea" id="RHEA-COMP:10340"/>
        <dbReference type="ChEBI" id="CHEBI:15378"/>
        <dbReference type="ChEBI" id="CHEBI:57856"/>
        <dbReference type="ChEBI" id="CHEBI:59789"/>
        <dbReference type="ChEBI" id="CHEBI:65315"/>
        <dbReference type="ChEBI" id="CHEBI:74478"/>
        <dbReference type="EC" id="2.1.1.211"/>
    </reaction>
</comment>
<keyword evidence="9 11" id="KW-0819">tRNA processing</keyword>
<dbReference type="EC" id="2.1.1.211" evidence="3 11"/>
<evidence type="ECO:0000313" key="13">
    <source>
        <dbReference type="Proteomes" id="UP000007796"/>
    </source>
</evidence>
<dbReference type="PANTHER" id="PTHR21210:SF0">
    <property type="entry name" value="TRNA (URACIL-O(2)-)-METHYLTRANSFERASE-RELATED"/>
    <property type="match status" value="1"/>
</dbReference>
<evidence type="ECO:0000256" key="5">
    <source>
        <dbReference type="ARBA" id="ARBA00022490"/>
    </source>
</evidence>
<dbReference type="GO" id="GO:0005737">
    <property type="term" value="C:cytoplasm"/>
    <property type="evidence" value="ECO:0007669"/>
    <property type="project" value="UniProtKB-SubCell"/>
</dbReference>
<proteinExistence type="inferred from homology"/>
<name>F0XGF4_GROCL</name>
<organism evidence="13">
    <name type="scientific">Grosmannia clavigera (strain kw1407 / UAMH 11150)</name>
    <name type="common">Blue stain fungus</name>
    <name type="synonym">Graphiocladiella clavigera</name>
    <dbReference type="NCBI Taxonomy" id="655863"/>
    <lineage>
        <taxon>Eukaryota</taxon>
        <taxon>Fungi</taxon>
        <taxon>Dikarya</taxon>
        <taxon>Ascomycota</taxon>
        <taxon>Pezizomycotina</taxon>
        <taxon>Sordariomycetes</taxon>
        <taxon>Sordariomycetidae</taxon>
        <taxon>Ophiostomatales</taxon>
        <taxon>Ophiostomataceae</taxon>
        <taxon>Leptographium</taxon>
    </lineage>
</organism>
<protein>
    <recommendedName>
        <fullName evidence="4 11">tRNA (uracil-O(2)-)-methyltransferase</fullName>
        <ecNumber evidence="3 11">2.1.1.211</ecNumber>
    </recommendedName>
</protein>
<evidence type="ECO:0000256" key="4">
    <source>
        <dbReference type="ARBA" id="ARBA00017788"/>
    </source>
</evidence>
<sequence>MAEPIDEFAEDADPVIIQTSTSPEVGHVWTWAPLCSRPCAFGPEDFSAVMDNLIYNPNQLSSWLFRADIVYESGKDMGSVSPAPLPVFAGFKLARERVIVRRMIPRNTLRDKPMLQTCLFYESAEAHDVDDTDSTSHIGSGDEPVRSSLVIYLPHVDCAAEMPFYHPMVQGVAFLHQWQSMASTGTLSMHFSFFPPAAIQPGLEKKGSHAILARVALNLLNTVHKHGHGKASGYVKRVHHDRLVTQARVQDRYTYLKEKHARRLVDSWQETTDPAKHVFEDLAISAFLMELWADMYGDDSTDDTTTAATATVPAKFPGFVDIGCGNGLLVHLLNEEGYHGWGFDARQRRSWKQYGNDGKITTDAELPLQQALLLPTFLIKHDKDAPVDDVLATHNGTFPRGTFIIANHADELTAWAPVLAALSDCPFLAIPCCSHNFTGGKFRAPPPSAEKQAFLSAVSLDASSSSTYASFVSWVMDVAEDCSWEVEREMLRIPSTRNVGLLGRRRRRVSDRDSRPFTVDQAWEVINKYGGAYGFADNVAKLSVEGKQASH</sequence>
<dbReference type="STRING" id="655863.F0XGF4"/>
<comment type="subcellular location">
    <subcellularLocation>
        <location evidence="1 11">Cytoplasm</location>
    </subcellularLocation>
</comment>
<dbReference type="GeneID" id="25976191"/>
<evidence type="ECO:0000256" key="1">
    <source>
        <dbReference type="ARBA" id="ARBA00004496"/>
    </source>
</evidence>
<evidence type="ECO:0000256" key="9">
    <source>
        <dbReference type="ARBA" id="ARBA00022694"/>
    </source>
</evidence>
<dbReference type="InterPro" id="IPR011671">
    <property type="entry name" value="tRNA_uracil_MeTrfase"/>
</dbReference>
<evidence type="ECO:0000256" key="10">
    <source>
        <dbReference type="ARBA" id="ARBA00047957"/>
    </source>
</evidence>
<gene>
    <name evidence="12" type="ORF">CMQ_3125</name>
</gene>
<dbReference type="OrthoDB" id="10047021at2759"/>
<accession>F0XGF4</accession>
<keyword evidence="5 11" id="KW-0963">Cytoplasm</keyword>
<keyword evidence="6 11" id="KW-0489">Methyltransferase</keyword>
<dbReference type="AlphaFoldDB" id="F0XGF4"/>
<dbReference type="FunCoup" id="F0XGF4">
    <property type="interactions" value="77"/>
</dbReference>
<dbReference type="HOGENOM" id="CLU_018580_2_0_1"/>
<comment type="function">
    <text evidence="11">Adenosyl-L-methionine (AdoMet)-dependent tRNA (uracil-O(2)-)-methyltransferase.</text>
</comment>
<evidence type="ECO:0000256" key="2">
    <source>
        <dbReference type="ARBA" id="ARBA00009056"/>
    </source>
</evidence>
<dbReference type="RefSeq" id="XP_014172678.1">
    <property type="nucleotide sequence ID" value="XM_014317203.1"/>
</dbReference>
<evidence type="ECO:0000256" key="7">
    <source>
        <dbReference type="ARBA" id="ARBA00022679"/>
    </source>
</evidence>
<reference evidence="12 13" key="1">
    <citation type="journal article" date="2011" name="Proc. Natl. Acad. Sci. U.S.A.">
        <title>Genome and transcriptome analyses of the mountain pine beetle-fungal symbiont Grosmannia clavigera, a lodgepole pine pathogen.</title>
        <authorList>
            <person name="DiGuistini S."/>
            <person name="Wang Y."/>
            <person name="Liao N.Y."/>
            <person name="Taylor G."/>
            <person name="Tanguay P."/>
            <person name="Feau N."/>
            <person name="Henrissat B."/>
            <person name="Chan S.K."/>
            <person name="Hesse-Orce U."/>
            <person name="Alamouti S.M."/>
            <person name="Tsui C.K.M."/>
            <person name="Docking R.T."/>
            <person name="Levasseur A."/>
            <person name="Haridas S."/>
            <person name="Robertson G."/>
            <person name="Birol I."/>
            <person name="Holt R.A."/>
            <person name="Marra M.A."/>
            <person name="Hamelin R.C."/>
            <person name="Hirst M."/>
            <person name="Jones S.J.M."/>
            <person name="Bohlmann J."/>
            <person name="Breuil C."/>
        </authorList>
    </citation>
    <scope>NUCLEOTIDE SEQUENCE [LARGE SCALE GENOMIC DNA]</scope>
    <source>
        <strain evidence="13">kw1407 / UAMH 11150</strain>
    </source>
</reference>
<dbReference type="Proteomes" id="UP000007796">
    <property type="component" value="Unassembled WGS sequence"/>
</dbReference>
<evidence type="ECO:0000313" key="12">
    <source>
        <dbReference type="EMBL" id="EFX03196.1"/>
    </source>
</evidence>
<keyword evidence="8 11" id="KW-0949">S-adenosyl-L-methionine</keyword>
<evidence type="ECO:0000256" key="8">
    <source>
        <dbReference type="ARBA" id="ARBA00022691"/>
    </source>
</evidence>
<evidence type="ECO:0000256" key="3">
    <source>
        <dbReference type="ARBA" id="ARBA00012795"/>
    </source>
</evidence>
<dbReference type="EMBL" id="GL629769">
    <property type="protein sequence ID" value="EFX03196.1"/>
    <property type="molecule type" value="Genomic_DNA"/>
</dbReference>
<dbReference type="Pfam" id="PF07757">
    <property type="entry name" value="AdoMet_MTase"/>
    <property type="match status" value="1"/>
</dbReference>
<dbReference type="InParanoid" id="F0XGF4"/>
<dbReference type="GO" id="GO:0002128">
    <property type="term" value="P:tRNA nucleoside ribose methylation"/>
    <property type="evidence" value="ECO:0007669"/>
    <property type="project" value="EnsemblFungi"/>
</dbReference>
<dbReference type="PANTHER" id="PTHR21210">
    <property type="entry name" value="TRNA (URACIL-O(2)-)-METHYLTRANSFERASE-RELATED"/>
    <property type="match status" value="1"/>
</dbReference>
<dbReference type="GO" id="GO:0141101">
    <property type="term" value="F:tRNA(Ser) (uridine(44)-2'-O-)-methyltransferase activity"/>
    <property type="evidence" value="ECO:0007669"/>
    <property type="project" value="UniProtKB-EC"/>
</dbReference>
<evidence type="ECO:0000256" key="11">
    <source>
        <dbReference type="RuleBase" id="RU368004"/>
    </source>
</evidence>
<dbReference type="eggNOG" id="KOG3790">
    <property type="taxonomic scope" value="Eukaryota"/>
</dbReference>
<comment type="similarity">
    <text evidence="2 11">Belongs to the TRM44 family.</text>
</comment>
<keyword evidence="13" id="KW-1185">Reference proteome</keyword>
<keyword evidence="7 11" id="KW-0808">Transferase</keyword>